<dbReference type="SUPFAM" id="SSF52540">
    <property type="entry name" value="P-loop containing nucleoside triphosphate hydrolases"/>
    <property type="match status" value="2"/>
</dbReference>
<keyword evidence="3" id="KW-1185">Reference proteome</keyword>
<dbReference type="AlphaFoldDB" id="A0A0L6U360"/>
<feature type="domain" description="Polyphosphate kinase-2-related" evidence="1">
    <location>
        <begin position="268"/>
        <end position="489"/>
    </location>
</feature>
<reference evidence="3" key="1">
    <citation type="submission" date="2015-07" db="EMBL/GenBank/DDBJ databases">
        <title>Draft genome sequence of Acetobacterium bakii DSM 8293, a potential psychrophilic chemical producer through syngas fermentation.</title>
        <authorList>
            <person name="Song Y."/>
            <person name="Hwang S."/>
            <person name="Cho B.-K."/>
        </authorList>
    </citation>
    <scope>NUCLEOTIDE SEQUENCE [LARGE SCALE GENOMIC DNA]</scope>
    <source>
        <strain evidence="3">DSM 8239</strain>
    </source>
</reference>
<gene>
    <name evidence="2" type="ORF">AKG39_04270</name>
</gene>
<accession>A0A0L6U360</accession>
<dbReference type="Proteomes" id="UP000036873">
    <property type="component" value="Unassembled WGS sequence"/>
</dbReference>
<dbReference type="PANTHER" id="PTHR34383:SF3">
    <property type="entry name" value="POLYPHOSPHATE:AMP PHOSPHOTRANSFERASE"/>
    <property type="match status" value="1"/>
</dbReference>
<dbReference type="RefSeq" id="WP_050739122.1">
    <property type="nucleotide sequence ID" value="NZ_LGYO01000008.1"/>
</dbReference>
<protein>
    <submittedName>
        <fullName evidence="2">Phosphate:AMP phosphotransferase</fullName>
    </submittedName>
</protein>
<evidence type="ECO:0000313" key="3">
    <source>
        <dbReference type="Proteomes" id="UP000036873"/>
    </source>
</evidence>
<dbReference type="GO" id="GO:0006797">
    <property type="term" value="P:polyphosphate metabolic process"/>
    <property type="evidence" value="ECO:0007669"/>
    <property type="project" value="InterPro"/>
</dbReference>
<feature type="domain" description="Polyphosphate kinase-2-related" evidence="1">
    <location>
        <begin position="11"/>
        <end position="230"/>
    </location>
</feature>
<organism evidence="2 3">
    <name type="scientific">Acetobacterium bakii</name>
    <dbReference type="NCBI Taxonomy" id="52689"/>
    <lineage>
        <taxon>Bacteria</taxon>
        <taxon>Bacillati</taxon>
        <taxon>Bacillota</taxon>
        <taxon>Clostridia</taxon>
        <taxon>Eubacteriales</taxon>
        <taxon>Eubacteriaceae</taxon>
        <taxon>Acetobacterium</taxon>
    </lineage>
</organism>
<dbReference type="OrthoDB" id="9775224at2"/>
<proteinExistence type="predicted"/>
<evidence type="ECO:0000313" key="2">
    <source>
        <dbReference type="EMBL" id="KNZ42941.1"/>
    </source>
</evidence>
<dbReference type="InterPro" id="IPR027417">
    <property type="entry name" value="P-loop_NTPase"/>
</dbReference>
<dbReference type="InterPro" id="IPR022488">
    <property type="entry name" value="PPK2-related"/>
</dbReference>
<evidence type="ECO:0000259" key="1">
    <source>
        <dbReference type="Pfam" id="PF03976"/>
    </source>
</evidence>
<dbReference type="Pfam" id="PF03976">
    <property type="entry name" value="PPK2"/>
    <property type="match status" value="2"/>
</dbReference>
<dbReference type="GO" id="GO:0043751">
    <property type="term" value="F:polyphosphate:AMP phosphotransferase activity"/>
    <property type="evidence" value="ECO:0007669"/>
    <property type="project" value="InterPro"/>
</dbReference>
<name>A0A0L6U360_9FIRM</name>
<dbReference type="NCBIfam" id="TIGR03708">
    <property type="entry name" value="poly_P_AMP_trns"/>
    <property type="match status" value="1"/>
</dbReference>
<sequence>MLEKIDLSVTIDKKSYRFDKEALSIRIGEIQRKILDLGIPVLMIFEGWDAAGKGTLINEILMPLDPRSFRVFNFKKENEEEMNRPFLWRYWTKTPEDGQITLFNLSYYTDLVNRRSLDNANRQGLMRQANQFEQTLSDDGMVIFKFFIHISKREQKKRFKKLAENDATAWRVTSKDKNENKHYEKLYDIVNRGLELTDNDCSPWTIIEGEQKEYALTKVLNTIVTRLDKAIEKAERNPKAVLSPLIKPGDLPFQSKILDAVTLAQTMTEEEYQEELKVCQKKIRLLQHELYRVRIPLIIGFEGWDAAGKGGCIKRLARNMDPRGYTVYPTAKPNDIERKHHYLWRFWRDVPKNGHVAIWDRTWYGRVMVEPIEGFCTVEEYERSYREINEFEKQLTDWGAIVIKFWLQIDQDEQLKRFTERENNPMKEWKITDEDWRNREKWEVYKIAVDAMLLKNSTLHAPWIIVESQNKYYARIKVLKEVIAAIENQIEIQSR</sequence>
<dbReference type="STRING" id="52689.AKG39_04270"/>
<comment type="caution">
    <text evidence="2">The sequence shown here is derived from an EMBL/GenBank/DDBJ whole genome shotgun (WGS) entry which is preliminary data.</text>
</comment>
<dbReference type="Gene3D" id="3.40.50.300">
    <property type="entry name" value="P-loop containing nucleotide triphosphate hydrolases"/>
    <property type="match status" value="2"/>
</dbReference>
<dbReference type="EMBL" id="LGYO01000008">
    <property type="protein sequence ID" value="KNZ42941.1"/>
    <property type="molecule type" value="Genomic_DNA"/>
</dbReference>
<keyword evidence="2" id="KW-0808">Transferase</keyword>
<dbReference type="PANTHER" id="PTHR34383">
    <property type="entry name" value="POLYPHOSPHATE:AMP PHOSPHOTRANSFERASE-RELATED"/>
    <property type="match status" value="1"/>
</dbReference>
<dbReference type="InterPro" id="IPR022489">
    <property type="entry name" value="PolyP_AMP_Tfrase"/>
</dbReference>